<dbReference type="Proteomes" id="UP000288405">
    <property type="component" value="Unassembled WGS sequence"/>
</dbReference>
<proteinExistence type="inferred from homology"/>
<dbReference type="InterPro" id="IPR017824">
    <property type="entry name" value="Aminodeoxychorismate_lyase_IV"/>
</dbReference>
<comment type="similarity">
    <text evidence="2">Belongs to the class-IV pyridoxal-phosphate-dependent aminotransferase family.</text>
</comment>
<evidence type="ECO:0000313" key="12">
    <source>
        <dbReference type="Proteomes" id="UP000288405"/>
    </source>
</evidence>
<keyword evidence="6 11" id="KW-0456">Lyase</keyword>
<keyword evidence="4" id="KW-0663">Pyridoxal phosphate</keyword>
<sequence length="282" mass="31984">MAWTWVNGEYYSEVFASDRGLLYGDGCFTTMRLRRKADRYWYPDLWEYHQKRLHETCQALGISLPDVLADHVEKVLASAVIDALSDSDFAVLRITVTRGIGGHGYAPERDAAPTIVLSLGSFPVHYLEWQHRGVKADFASFRLGIQPVLAGLKTLNRLEQVILKQELLQRPEVHELIALDMEGHVTEATAANIFWRKGETWYTPCLSRAGVDGVMRQAVMMRNPEIQEVRVAPDVLLDADEMFMCNALMELVPIFQIADYQLPNVQLYPDGVETLLTREASE</sequence>
<dbReference type="InterPro" id="IPR050571">
    <property type="entry name" value="Class-IV_PLP-Dep_Aminotrnsfr"/>
</dbReference>
<evidence type="ECO:0000256" key="4">
    <source>
        <dbReference type="ARBA" id="ARBA00022898"/>
    </source>
</evidence>
<dbReference type="GO" id="GO:0008153">
    <property type="term" value="P:4-aminobenzoate biosynthetic process"/>
    <property type="evidence" value="ECO:0007669"/>
    <property type="project" value="UniProtKB-UniRule"/>
</dbReference>
<dbReference type="InterPro" id="IPR036038">
    <property type="entry name" value="Aminotransferase-like"/>
</dbReference>
<comment type="cofactor">
    <cofactor evidence="1">
        <name>pyridoxal 5'-phosphate</name>
        <dbReference type="ChEBI" id="CHEBI:597326"/>
    </cofactor>
</comment>
<organism evidence="11 12">
    <name type="scientific">Aliidiomarina sanyensis</name>
    <dbReference type="NCBI Taxonomy" id="1249555"/>
    <lineage>
        <taxon>Bacteria</taxon>
        <taxon>Pseudomonadati</taxon>
        <taxon>Pseudomonadota</taxon>
        <taxon>Gammaproteobacteria</taxon>
        <taxon>Alteromonadales</taxon>
        <taxon>Idiomarinaceae</taxon>
        <taxon>Aliidiomarina</taxon>
    </lineage>
</organism>
<comment type="pathway">
    <text evidence="7">Cofactor biosynthesis; tetrahydrofolate biosynthesis; 4-aminobenzoate from chorismate: step 2/2.</text>
</comment>
<dbReference type="InterPro" id="IPR043131">
    <property type="entry name" value="BCAT-like_N"/>
</dbReference>
<dbReference type="GO" id="GO:0008696">
    <property type="term" value="F:4-amino-4-deoxychorismate lyase activity"/>
    <property type="evidence" value="ECO:0007669"/>
    <property type="project" value="UniProtKB-UniRule"/>
</dbReference>
<comment type="subunit">
    <text evidence="3">Homodimer.</text>
</comment>
<dbReference type="GO" id="GO:0030170">
    <property type="term" value="F:pyridoxal phosphate binding"/>
    <property type="evidence" value="ECO:0007669"/>
    <property type="project" value="InterPro"/>
</dbReference>
<dbReference type="SUPFAM" id="SSF56752">
    <property type="entry name" value="D-aminoacid aminotransferase-like PLP-dependent enzymes"/>
    <property type="match status" value="1"/>
</dbReference>
<dbReference type="EMBL" id="PIPM01000001">
    <property type="protein sequence ID" value="RUO36546.1"/>
    <property type="molecule type" value="Genomic_DNA"/>
</dbReference>
<evidence type="ECO:0000256" key="5">
    <source>
        <dbReference type="ARBA" id="ARBA00022909"/>
    </source>
</evidence>
<dbReference type="CDD" id="cd01559">
    <property type="entry name" value="ADCL_like"/>
    <property type="match status" value="1"/>
</dbReference>
<dbReference type="RefSeq" id="WP_126775858.1">
    <property type="nucleotide sequence ID" value="NZ_PIPM01000001.1"/>
</dbReference>
<name>A0A432WRW8_9GAMM</name>
<evidence type="ECO:0000313" key="11">
    <source>
        <dbReference type="EMBL" id="RUO36546.1"/>
    </source>
</evidence>
<evidence type="ECO:0000256" key="3">
    <source>
        <dbReference type="ARBA" id="ARBA00011738"/>
    </source>
</evidence>
<evidence type="ECO:0000256" key="1">
    <source>
        <dbReference type="ARBA" id="ARBA00001933"/>
    </source>
</evidence>
<dbReference type="InterPro" id="IPR043132">
    <property type="entry name" value="BCAT-like_C"/>
</dbReference>
<evidence type="ECO:0000256" key="2">
    <source>
        <dbReference type="ARBA" id="ARBA00009320"/>
    </source>
</evidence>
<dbReference type="InterPro" id="IPR001544">
    <property type="entry name" value="Aminotrans_IV"/>
</dbReference>
<evidence type="ECO:0000256" key="7">
    <source>
        <dbReference type="ARBA" id="ARBA00035633"/>
    </source>
</evidence>
<dbReference type="NCBIfam" id="TIGR03461">
    <property type="entry name" value="pabC_Proteo"/>
    <property type="match status" value="1"/>
</dbReference>
<comment type="catalytic activity">
    <reaction evidence="9">
        <text>4-amino-4-deoxychorismate = 4-aminobenzoate + pyruvate + H(+)</text>
        <dbReference type="Rhea" id="RHEA:16201"/>
        <dbReference type="ChEBI" id="CHEBI:15361"/>
        <dbReference type="ChEBI" id="CHEBI:15378"/>
        <dbReference type="ChEBI" id="CHEBI:17836"/>
        <dbReference type="ChEBI" id="CHEBI:58406"/>
        <dbReference type="EC" id="4.1.3.38"/>
    </reaction>
</comment>
<reference evidence="11 12" key="1">
    <citation type="journal article" date="2011" name="Front. Microbiol.">
        <title>Genomic signatures of strain selection and enhancement in Bacillus atrophaeus var. globigii, a historical biowarfare simulant.</title>
        <authorList>
            <person name="Gibbons H.S."/>
            <person name="Broomall S.M."/>
            <person name="McNew L.A."/>
            <person name="Daligault H."/>
            <person name="Chapman C."/>
            <person name="Bruce D."/>
            <person name="Karavis M."/>
            <person name="Krepps M."/>
            <person name="McGregor P.A."/>
            <person name="Hong C."/>
            <person name="Park K.H."/>
            <person name="Akmal A."/>
            <person name="Feldman A."/>
            <person name="Lin J.S."/>
            <person name="Chang W.E."/>
            <person name="Higgs B.W."/>
            <person name="Demirev P."/>
            <person name="Lindquist J."/>
            <person name="Liem A."/>
            <person name="Fochler E."/>
            <person name="Read T.D."/>
            <person name="Tapia R."/>
            <person name="Johnson S."/>
            <person name="Bishop-Lilly K.A."/>
            <person name="Detter C."/>
            <person name="Han C."/>
            <person name="Sozhamannan S."/>
            <person name="Rosenzweig C.N."/>
            <person name="Skowronski E.W."/>
        </authorList>
    </citation>
    <scope>NUCLEOTIDE SEQUENCE [LARGE SCALE GENOMIC DNA]</scope>
    <source>
        <strain evidence="11 12">GYP-17</strain>
    </source>
</reference>
<dbReference type="GO" id="GO:0046656">
    <property type="term" value="P:folic acid biosynthetic process"/>
    <property type="evidence" value="ECO:0007669"/>
    <property type="project" value="UniProtKB-KW"/>
</dbReference>
<dbReference type="Gene3D" id="3.20.10.10">
    <property type="entry name" value="D-amino Acid Aminotransferase, subunit A, domain 2"/>
    <property type="match status" value="1"/>
</dbReference>
<accession>A0A432WRW8</accession>
<dbReference type="GO" id="GO:0005829">
    <property type="term" value="C:cytosol"/>
    <property type="evidence" value="ECO:0007669"/>
    <property type="project" value="TreeGrafter"/>
</dbReference>
<dbReference type="Gene3D" id="3.30.470.10">
    <property type="match status" value="1"/>
</dbReference>
<dbReference type="OrthoDB" id="9805628at2"/>
<protein>
    <recommendedName>
        <fullName evidence="8 10">Aminodeoxychorismate lyase</fullName>
        <ecNumber evidence="8 10">4.1.3.38</ecNumber>
    </recommendedName>
</protein>
<comment type="caution">
    <text evidence="11">The sequence shown here is derived from an EMBL/GenBank/DDBJ whole genome shotgun (WGS) entry which is preliminary data.</text>
</comment>
<evidence type="ECO:0000256" key="10">
    <source>
        <dbReference type="NCBIfam" id="TIGR03461"/>
    </source>
</evidence>
<dbReference type="Pfam" id="PF01063">
    <property type="entry name" value="Aminotran_4"/>
    <property type="match status" value="1"/>
</dbReference>
<evidence type="ECO:0000256" key="9">
    <source>
        <dbReference type="ARBA" id="ARBA00049529"/>
    </source>
</evidence>
<gene>
    <name evidence="11" type="primary">pabC</name>
    <name evidence="11" type="ORF">CWE11_01660</name>
</gene>
<dbReference type="PANTHER" id="PTHR42743:SF2">
    <property type="entry name" value="AMINODEOXYCHORISMATE LYASE"/>
    <property type="match status" value="1"/>
</dbReference>
<keyword evidence="12" id="KW-1185">Reference proteome</keyword>
<evidence type="ECO:0000256" key="8">
    <source>
        <dbReference type="ARBA" id="ARBA00035676"/>
    </source>
</evidence>
<evidence type="ECO:0000256" key="6">
    <source>
        <dbReference type="ARBA" id="ARBA00023239"/>
    </source>
</evidence>
<dbReference type="EC" id="4.1.3.38" evidence="8 10"/>
<dbReference type="PANTHER" id="PTHR42743">
    <property type="entry name" value="AMINO-ACID AMINOTRANSFERASE"/>
    <property type="match status" value="1"/>
</dbReference>
<keyword evidence="5" id="KW-0289">Folate biosynthesis</keyword>
<dbReference type="AlphaFoldDB" id="A0A432WRW8"/>